<dbReference type="SUPFAM" id="SSF51621">
    <property type="entry name" value="Phosphoenolpyruvate/pyruvate domain"/>
    <property type="match status" value="1"/>
</dbReference>
<evidence type="ECO:0000313" key="6">
    <source>
        <dbReference type="Proteomes" id="UP000252893"/>
    </source>
</evidence>
<protein>
    <submittedName>
        <fullName evidence="5">4-hydroxy-2-oxoheptanedioate aldolase</fullName>
    </submittedName>
</protein>
<evidence type="ECO:0000313" key="5">
    <source>
        <dbReference type="EMBL" id="RBO95116.1"/>
    </source>
</evidence>
<proteinExistence type="inferred from homology"/>
<name>A0A366DYE4_9HYPH</name>
<dbReference type="OrthoDB" id="9802624at2"/>
<dbReference type="EMBL" id="QNRH01000004">
    <property type="protein sequence ID" value="RBO95116.1"/>
    <property type="molecule type" value="Genomic_DNA"/>
</dbReference>
<evidence type="ECO:0000256" key="3">
    <source>
        <dbReference type="ARBA" id="ARBA00023239"/>
    </source>
</evidence>
<keyword evidence="2" id="KW-0479">Metal-binding</keyword>
<dbReference type="Pfam" id="PF03328">
    <property type="entry name" value="HpcH_HpaI"/>
    <property type="match status" value="1"/>
</dbReference>
<dbReference type="InterPro" id="IPR040442">
    <property type="entry name" value="Pyrv_kinase-like_dom_sf"/>
</dbReference>
<dbReference type="PANTHER" id="PTHR30502">
    <property type="entry name" value="2-KETO-3-DEOXY-L-RHAMNONATE ALDOLASE"/>
    <property type="match status" value="1"/>
</dbReference>
<dbReference type="PANTHER" id="PTHR30502:SF0">
    <property type="entry name" value="PHOSPHOENOLPYRUVATE CARBOXYLASE FAMILY PROTEIN"/>
    <property type="match status" value="1"/>
</dbReference>
<dbReference type="Proteomes" id="UP000252893">
    <property type="component" value="Unassembled WGS sequence"/>
</dbReference>
<comment type="caution">
    <text evidence="5">The sequence shown here is derived from an EMBL/GenBank/DDBJ whole genome shotgun (WGS) entry which is preliminary data.</text>
</comment>
<comment type="similarity">
    <text evidence="1">Belongs to the HpcH/HpaI aldolase family.</text>
</comment>
<dbReference type="GO" id="GO:0046872">
    <property type="term" value="F:metal ion binding"/>
    <property type="evidence" value="ECO:0007669"/>
    <property type="project" value="UniProtKB-KW"/>
</dbReference>
<evidence type="ECO:0000256" key="2">
    <source>
        <dbReference type="ARBA" id="ARBA00022723"/>
    </source>
</evidence>
<feature type="domain" description="HpcH/HpaI aldolase/citrate lyase" evidence="4">
    <location>
        <begin position="21"/>
        <end position="243"/>
    </location>
</feature>
<dbReference type="GO" id="GO:0016832">
    <property type="term" value="F:aldehyde-lyase activity"/>
    <property type="evidence" value="ECO:0007669"/>
    <property type="project" value="TreeGrafter"/>
</dbReference>
<evidence type="ECO:0000259" key="4">
    <source>
        <dbReference type="Pfam" id="PF03328"/>
    </source>
</evidence>
<evidence type="ECO:0000256" key="1">
    <source>
        <dbReference type="ARBA" id="ARBA00005568"/>
    </source>
</evidence>
<accession>A0A366DYE4</accession>
<keyword evidence="6" id="KW-1185">Reference proteome</keyword>
<dbReference type="AlphaFoldDB" id="A0A366DYE4"/>
<dbReference type="Gene3D" id="3.20.20.60">
    <property type="entry name" value="Phosphoenolpyruvate-binding domains"/>
    <property type="match status" value="1"/>
</dbReference>
<organism evidence="5 6">
    <name type="scientific">Pseudochrobactrum asaccharolyticum</name>
    <dbReference type="NCBI Taxonomy" id="354351"/>
    <lineage>
        <taxon>Bacteria</taxon>
        <taxon>Pseudomonadati</taxon>
        <taxon>Pseudomonadota</taxon>
        <taxon>Alphaproteobacteria</taxon>
        <taxon>Hyphomicrobiales</taxon>
        <taxon>Brucellaceae</taxon>
        <taxon>Pseudochrobactrum</taxon>
    </lineage>
</organism>
<reference evidence="5 6" key="1">
    <citation type="submission" date="2018-06" db="EMBL/GenBank/DDBJ databases">
        <title>Genomic Encyclopedia of Type Strains, Phase IV (KMG-IV): sequencing the most valuable type-strain genomes for metagenomic binning, comparative biology and taxonomic classification.</title>
        <authorList>
            <person name="Goeker M."/>
        </authorList>
    </citation>
    <scope>NUCLEOTIDE SEQUENCE [LARGE SCALE GENOMIC DNA]</scope>
    <source>
        <strain evidence="5 6">DSM 25619</strain>
    </source>
</reference>
<gene>
    <name evidence="5" type="ORF">DFR47_104485</name>
</gene>
<dbReference type="InterPro" id="IPR050251">
    <property type="entry name" value="HpcH-HpaI_aldolase"/>
</dbReference>
<dbReference type="RefSeq" id="WP_113944939.1">
    <property type="nucleotide sequence ID" value="NZ_JBHEEG010000001.1"/>
</dbReference>
<dbReference type="InterPro" id="IPR015813">
    <property type="entry name" value="Pyrv/PenolPyrv_kinase-like_dom"/>
</dbReference>
<sequence>MTTSLSLAERLRSGETIRSAWSTISDPLLLESISALGFDAITLDMQHGSHTEQGICQGIGTVKASGKPVIVRIPVGRFDTASRALDFGAHAVIAPMINSAEEAKAFAGAMKYPPLGERSWGPLRGRDGYGQPGSNAYLTAANQQTLSFAMIETRAAYEALDAILAVDGIDGVFVGPADFSIAWSNGLEANPHSEDIVEPLTHIARRAAAHNKLAGIYAPNSAFAKRYHALGYRFITLASDSGYLVAGAAAMLKAWDE</sequence>
<dbReference type="InterPro" id="IPR005000">
    <property type="entry name" value="Aldolase/citrate-lyase_domain"/>
</dbReference>
<dbReference type="GO" id="GO:0005737">
    <property type="term" value="C:cytoplasm"/>
    <property type="evidence" value="ECO:0007669"/>
    <property type="project" value="TreeGrafter"/>
</dbReference>
<keyword evidence="3" id="KW-0456">Lyase</keyword>